<reference evidence="2 3" key="1">
    <citation type="submission" date="2017-06" db="EMBL/GenBank/DDBJ databases">
        <title>Genome sequence of Bacillus sonorensis strain SRCM101395.</title>
        <authorList>
            <person name="Cho S.H."/>
        </authorList>
    </citation>
    <scope>NUCLEOTIDE SEQUENCE [LARGE SCALE GENOMIC DNA]</scope>
    <source>
        <strain evidence="2 3">SRCM101395</strain>
    </source>
</reference>
<gene>
    <name evidence="2" type="ORF">S101395_03877</name>
</gene>
<evidence type="ECO:0000313" key="2">
    <source>
        <dbReference type="EMBL" id="ASB90383.1"/>
    </source>
</evidence>
<dbReference type="EMBL" id="CP021920">
    <property type="protein sequence ID" value="ASB90383.1"/>
    <property type="molecule type" value="Genomic_DNA"/>
</dbReference>
<sequence>MTIILTIIAAIIVIIGLIVFNVRSASPGKDEPEQHEAESARAGDVLEAPQPEEPVKETLERASEDDRYVMDDQTYRKTLQKLHQPKEQHQPEKTQMDDMDYRNALKSMQKRKQD</sequence>
<dbReference type="RefSeq" id="WP_029419090.1">
    <property type="nucleotide sequence ID" value="NZ_BORD01000002.1"/>
</dbReference>
<dbReference type="Proteomes" id="UP000196877">
    <property type="component" value="Chromosome"/>
</dbReference>
<feature type="compositionally biased region" description="Basic and acidic residues" evidence="1">
    <location>
        <begin position="53"/>
        <end position="75"/>
    </location>
</feature>
<protein>
    <submittedName>
        <fullName evidence="2">Uncharacterized protein</fullName>
    </submittedName>
</protein>
<dbReference type="GeneID" id="92852174"/>
<keyword evidence="3" id="KW-1185">Reference proteome</keyword>
<feature type="compositionally biased region" description="Basic and acidic residues" evidence="1">
    <location>
        <begin position="28"/>
        <end position="41"/>
    </location>
</feature>
<evidence type="ECO:0000256" key="1">
    <source>
        <dbReference type="SAM" id="MobiDB-lite"/>
    </source>
</evidence>
<feature type="region of interest" description="Disordered" evidence="1">
    <location>
        <begin position="25"/>
        <end position="114"/>
    </location>
</feature>
<organism evidence="2 3">
    <name type="scientific">Bacillus sonorensis</name>
    <dbReference type="NCBI Taxonomy" id="119858"/>
    <lineage>
        <taxon>Bacteria</taxon>
        <taxon>Bacillati</taxon>
        <taxon>Bacillota</taxon>
        <taxon>Bacilli</taxon>
        <taxon>Bacillales</taxon>
        <taxon>Bacillaceae</taxon>
        <taxon>Bacillus</taxon>
    </lineage>
</organism>
<accession>A0ABM6LLX5</accession>
<proteinExistence type="predicted"/>
<evidence type="ECO:0000313" key="3">
    <source>
        <dbReference type="Proteomes" id="UP000196877"/>
    </source>
</evidence>
<name>A0ABM6LLX5_9BACI</name>
<feature type="compositionally biased region" description="Basic and acidic residues" evidence="1">
    <location>
        <begin position="84"/>
        <end position="103"/>
    </location>
</feature>